<evidence type="ECO:0000313" key="1">
    <source>
        <dbReference type="EMBL" id="SDT08686.1"/>
    </source>
</evidence>
<evidence type="ECO:0000313" key="2">
    <source>
        <dbReference type="Proteomes" id="UP000183126"/>
    </source>
</evidence>
<dbReference type="EMBL" id="LT629760">
    <property type="protein sequence ID" value="SDT08686.1"/>
    <property type="molecule type" value="Genomic_DNA"/>
</dbReference>
<accession>A0ABY0URP4</accession>
<organism evidence="1 2">
    <name type="scientific">Pseudomonas trivialis</name>
    <dbReference type="NCBI Taxonomy" id="200450"/>
    <lineage>
        <taxon>Bacteria</taxon>
        <taxon>Pseudomonadati</taxon>
        <taxon>Pseudomonadota</taxon>
        <taxon>Gammaproteobacteria</taxon>
        <taxon>Pseudomonadales</taxon>
        <taxon>Pseudomonadaceae</taxon>
        <taxon>Pseudomonas</taxon>
    </lineage>
</organism>
<name>A0ABY0URP4_9PSED</name>
<keyword evidence="2" id="KW-1185">Reference proteome</keyword>
<sequence>MKSFLELQNLVYKSYAIAQYDTDDTRKLSSAEREELEILIKVEEGSSIFEIDFQGVLEKFAQKAAETMSPELIAITVIGLGVLWVGKASYGAYLDYRKEVRLGEAKTEEQRNILETMKESSREETKRMELMTKLMVREPKLEEISRQAYDTKTEMLKGFVRADEATMSGITTTGEEAQELVVNARRRAVEQRLDGFYRVLRVDSSDPEAFKVKIRRHRAGTEFEALVEDITLDAEQKEILQYAEWERTIVYLNINAKILDESIKSAVVIGVERRNPPEVVRPRRKPDDR</sequence>
<proteinExistence type="predicted"/>
<gene>
    <name evidence="1" type="ORF">SAMN04490205_4705</name>
</gene>
<reference evidence="1 2" key="1">
    <citation type="submission" date="2016-10" db="EMBL/GenBank/DDBJ databases">
        <authorList>
            <person name="Varghese N."/>
            <person name="Submissions S."/>
        </authorList>
    </citation>
    <scope>NUCLEOTIDE SEQUENCE [LARGE SCALE GENOMIC DNA]</scope>
    <source>
        <strain evidence="1 2">BS3111</strain>
    </source>
</reference>
<protein>
    <submittedName>
        <fullName evidence="1">Uncharacterized protein</fullName>
    </submittedName>
</protein>
<dbReference type="Proteomes" id="UP000183126">
    <property type="component" value="Chromosome I"/>
</dbReference>